<comment type="caution">
    <text evidence="1">The sequence shown here is derived from an EMBL/GenBank/DDBJ whole genome shotgun (WGS) entry which is preliminary data.</text>
</comment>
<feature type="non-terminal residue" evidence="1">
    <location>
        <position position="1"/>
    </location>
</feature>
<accession>A0ABN7UNT4</accession>
<protein>
    <submittedName>
        <fullName evidence="1">6085_t:CDS:1</fullName>
    </submittedName>
</protein>
<name>A0ABN7UNT4_GIGMA</name>
<evidence type="ECO:0000313" key="1">
    <source>
        <dbReference type="EMBL" id="CAG8631666.1"/>
    </source>
</evidence>
<keyword evidence="2" id="KW-1185">Reference proteome</keyword>
<proteinExistence type="predicted"/>
<evidence type="ECO:0000313" key="2">
    <source>
        <dbReference type="Proteomes" id="UP000789901"/>
    </source>
</evidence>
<organism evidence="1 2">
    <name type="scientific">Gigaspora margarita</name>
    <dbReference type="NCBI Taxonomy" id="4874"/>
    <lineage>
        <taxon>Eukaryota</taxon>
        <taxon>Fungi</taxon>
        <taxon>Fungi incertae sedis</taxon>
        <taxon>Mucoromycota</taxon>
        <taxon>Glomeromycotina</taxon>
        <taxon>Glomeromycetes</taxon>
        <taxon>Diversisporales</taxon>
        <taxon>Gigasporaceae</taxon>
        <taxon>Gigaspora</taxon>
    </lineage>
</organism>
<reference evidence="1 2" key="1">
    <citation type="submission" date="2021-06" db="EMBL/GenBank/DDBJ databases">
        <authorList>
            <person name="Kallberg Y."/>
            <person name="Tangrot J."/>
            <person name="Rosling A."/>
        </authorList>
    </citation>
    <scope>NUCLEOTIDE SEQUENCE [LARGE SCALE GENOMIC DNA]</scope>
    <source>
        <strain evidence="1 2">120-4 pot B 10/14</strain>
    </source>
</reference>
<dbReference type="Proteomes" id="UP000789901">
    <property type="component" value="Unassembled WGS sequence"/>
</dbReference>
<sequence length="250" mass="28815">FLLFEKVIPESYSTFDSEQSTSGSLHNEYRRSTDKNFLLKEIELSDIMEVWELFGYLTYLQAETVGIMTQLQYDNNDEQLTFDLHIFNKLRALDIFTYEVKKHVQRKTKYAYGFGKIKKALNLALDLGCEKEFIDMVNGFIDHKKKLTNDATNENNNSHISNPYVQKLRGHPPNKQIKSASETNLDHVNSKHSAINPLDPNLYVQQHNLQVFSSRTPFSVLNSNDLEENTCAPSDDIYAKTQPAEDNIPK</sequence>
<gene>
    <name evidence="1" type="ORF">GMARGA_LOCUS8367</name>
</gene>
<dbReference type="EMBL" id="CAJVQB010004281">
    <property type="protein sequence ID" value="CAG8631666.1"/>
    <property type="molecule type" value="Genomic_DNA"/>
</dbReference>